<evidence type="ECO:0000313" key="1">
    <source>
        <dbReference type="EMBL" id="MPL58219.1"/>
    </source>
</evidence>
<dbReference type="NCBIfam" id="NF002122">
    <property type="entry name" value="PRK00962.1"/>
    <property type="match status" value="1"/>
</dbReference>
<dbReference type="InterPro" id="IPR009625">
    <property type="entry name" value="HcgF"/>
</dbReference>
<reference evidence="1" key="1">
    <citation type="submission" date="2019-08" db="EMBL/GenBank/DDBJ databases">
        <authorList>
            <person name="Kucharzyk K."/>
            <person name="Murdoch R.W."/>
            <person name="Higgins S."/>
            <person name="Loffler F."/>
        </authorList>
    </citation>
    <scope>NUCLEOTIDE SEQUENCE</scope>
</reference>
<dbReference type="EMBL" id="VSSQ01000006">
    <property type="protein sequence ID" value="MPL58219.1"/>
    <property type="molecule type" value="Genomic_DNA"/>
</dbReference>
<organism evidence="1">
    <name type="scientific">bioreactor metagenome</name>
    <dbReference type="NCBI Taxonomy" id="1076179"/>
    <lineage>
        <taxon>unclassified sequences</taxon>
        <taxon>metagenomes</taxon>
        <taxon>ecological metagenomes</taxon>
    </lineage>
</organism>
<comment type="caution">
    <text evidence="1">The sequence shown here is derived from an EMBL/GenBank/DDBJ whole genome shotgun (WGS) entry which is preliminary data.</text>
</comment>
<dbReference type="AlphaFoldDB" id="A0A644SU55"/>
<name>A0A644SU55_9ZZZZ</name>
<proteinExistence type="inferred from homology"/>
<protein>
    <submittedName>
        <fullName evidence="1">Uncharacterized protein</fullName>
    </submittedName>
</protein>
<sequence length="192" mass="20969">MIKIATAECFTHGKIGHEIHILAQGYENDFGGNNLSNYRIKNYIINNSNDDFFDNLSLSCSLFIPTLESLQNILKVKTPEPYTLIKGIKVFNQENDLIVAELMAKAVKNLSNSDIGIGTTAGIGKGGIAIVTNDLTITTTSDVYADLTSSDSDIILKRQISGIEKTLGILLNLLNDDLDSLNDFDDLLVITN</sequence>
<accession>A0A644SU55</accession>
<dbReference type="Pfam" id="PF06787">
    <property type="entry name" value="HcgF"/>
    <property type="match status" value="1"/>
</dbReference>
<dbReference type="HAMAP" id="MF_00673">
    <property type="entry name" value="UPF0254"/>
    <property type="match status" value="1"/>
</dbReference>
<gene>
    <name evidence="1" type="ORF">SDC9_03750</name>
</gene>